<sequence>MKMWCDQLLQVSSSKACKPSQRSRHMASLEVVLYCFHRLGVFLTKMMCDDDAAPKRKATYLIRVESFDMLLRWLDHDADLPLLFDDGGFRRSHPRFAQSTSSLSRVFWITCTKTPALKKGEERSQSSNGPQLHGVHTASRILLVRTPTLMPNYSDYLTSSN</sequence>
<protein>
    <submittedName>
        <fullName evidence="1">Uncharacterized protein</fullName>
    </submittedName>
</protein>
<evidence type="ECO:0000313" key="1">
    <source>
        <dbReference type="EMBL" id="KYQ54615.1"/>
    </source>
</evidence>
<name>A0A151X2G2_9HYME</name>
<proteinExistence type="predicted"/>
<organism evidence="1 2">
    <name type="scientific">Mycetomoellerius zeteki</name>
    <dbReference type="NCBI Taxonomy" id="64791"/>
    <lineage>
        <taxon>Eukaryota</taxon>
        <taxon>Metazoa</taxon>
        <taxon>Ecdysozoa</taxon>
        <taxon>Arthropoda</taxon>
        <taxon>Hexapoda</taxon>
        <taxon>Insecta</taxon>
        <taxon>Pterygota</taxon>
        <taxon>Neoptera</taxon>
        <taxon>Endopterygota</taxon>
        <taxon>Hymenoptera</taxon>
        <taxon>Apocrita</taxon>
        <taxon>Aculeata</taxon>
        <taxon>Formicoidea</taxon>
        <taxon>Formicidae</taxon>
        <taxon>Myrmicinae</taxon>
        <taxon>Mycetomoellerius</taxon>
    </lineage>
</organism>
<dbReference type="Proteomes" id="UP000075809">
    <property type="component" value="Unassembled WGS sequence"/>
</dbReference>
<keyword evidence="2" id="KW-1185">Reference proteome</keyword>
<reference evidence="1 2" key="1">
    <citation type="submission" date="2015-09" db="EMBL/GenBank/DDBJ databases">
        <title>Trachymyrmex zeteki WGS genome.</title>
        <authorList>
            <person name="Nygaard S."/>
            <person name="Hu H."/>
            <person name="Boomsma J."/>
            <person name="Zhang G."/>
        </authorList>
    </citation>
    <scope>NUCLEOTIDE SEQUENCE [LARGE SCALE GENOMIC DNA]</scope>
    <source>
        <strain evidence="1">Tzet28-1</strain>
        <tissue evidence="1">Whole body</tissue>
    </source>
</reference>
<dbReference type="AlphaFoldDB" id="A0A151X2G2"/>
<dbReference type="EMBL" id="KQ982578">
    <property type="protein sequence ID" value="KYQ54615.1"/>
    <property type="molecule type" value="Genomic_DNA"/>
</dbReference>
<accession>A0A151X2G2</accession>
<evidence type="ECO:0000313" key="2">
    <source>
        <dbReference type="Proteomes" id="UP000075809"/>
    </source>
</evidence>
<gene>
    <name evidence="1" type="ORF">ALC60_06531</name>
</gene>